<evidence type="ECO:0000256" key="11">
    <source>
        <dbReference type="ARBA" id="ARBA00036904"/>
    </source>
</evidence>
<dbReference type="SUPFAM" id="SSF55811">
    <property type="entry name" value="Nudix"/>
    <property type="match status" value="1"/>
</dbReference>
<keyword evidence="7 18" id="KW-0378">Hydrolase</keyword>
<dbReference type="InterPro" id="IPR047127">
    <property type="entry name" value="MutT-like"/>
</dbReference>
<accession>A0A0P7WZD0</accession>
<dbReference type="Pfam" id="PF00293">
    <property type="entry name" value="NUDIX"/>
    <property type="match status" value="1"/>
</dbReference>
<dbReference type="InterPro" id="IPR020476">
    <property type="entry name" value="Nudix_hydrolase"/>
</dbReference>
<gene>
    <name evidence="18" type="primary">mutT-3</name>
    <name evidence="18" type="ORF">HLUCCX10_17505</name>
</gene>
<evidence type="ECO:0000256" key="15">
    <source>
        <dbReference type="ARBA" id="ARBA00041979"/>
    </source>
</evidence>
<dbReference type="InterPro" id="IPR000086">
    <property type="entry name" value="NUDIX_hydrolase_dom"/>
</dbReference>
<keyword evidence="3" id="KW-0515">Mutator protein</keyword>
<dbReference type="Gene3D" id="3.90.79.10">
    <property type="entry name" value="Nucleoside Triphosphate Pyrophosphohydrolase"/>
    <property type="match status" value="1"/>
</dbReference>
<keyword evidence="4" id="KW-0235">DNA replication</keyword>
<dbReference type="GO" id="GO:0044715">
    <property type="term" value="F:8-oxo-dGDP phosphatase activity"/>
    <property type="evidence" value="ECO:0007669"/>
    <property type="project" value="TreeGrafter"/>
</dbReference>
<evidence type="ECO:0000256" key="5">
    <source>
        <dbReference type="ARBA" id="ARBA00022723"/>
    </source>
</evidence>
<keyword evidence="9" id="KW-0234">DNA repair</keyword>
<comment type="catalytic activity">
    <reaction evidence="10">
        <text>8-oxo-dGTP + H2O = 8-oxo-dGMP + diphosphate + H(+)</text>
        <dbReference type="Rhea" id="RHEA:31575"/>
        <dbReference type="ChEBI" id="CHEBI:15377"/>
        <dbReference type="ChEBI" id="CHEBI:15378"/>
        <dbReference type="ChEBI" id="CHEBI:33019"/>
        <dbReference type="ChEBI" id="CHEBI:63224"/>
        <dbReference type="ChEBI" id="CHEBI:77896"/>
        <dbReference type="EC" id="3.6.1.55"/>
    </reaction>
</comment>
<dbReference type="Proteomes" id="UP000050421">
    <property type="component" value="Unassembled WGS sequence"/>
</dbReference>
<evidence type="ECO:0000256" key="10">
    <source>
        <dbReference type="ARBA" id="ARBA00035861"/>
    </source>
</evidence>
<keyword evidence="5" id="KW-0479">Metal-binding</keyword>
<evidence type="ECO:0000256" key="12">
    <source>
        <dbReference type="ARBA" id="ARBA00038905"/>
    </source>
</evidence>
<evidence type="ECO:0000313" key="18">
    <source>
        <dbReference type="EMBL" id="KPQ07235.1"/>
    </source>
</evidence>
<dbReference type="GO" id="GO:0044716">
    <property type="term" value="F:8-oxo-GDP phosphatase activity"/>
    <property type="evidence" value="ECO:0007669"/>
    <property type="project" value="TreeGrafter"/>
</dbReference>
<evidence type="ECO:0000256" key="13">
    <source>
        <dbReference type="ARBA" id="ARBA00040794"/>
    </source>
</evidence>
<dbReference type="EC" id="3.6.1.55" evidence="12"/>
<dbReference type="GO" id="GO:0035539">
    <property type="term" value="F:8-oxo-7,8-dihydrodeoxyguanosine triphosphate pyrophosphatase activity"/>
    <property type="evidence" value="ECO:0007669"/>
    <property type="project" value="UniProtKB-EC"/>
</dbReference>
<evidence type="ECO:0000256" key="16">
    <source>
        <dbReference type="ARBA" id="ARBA00042798"/>
    </source>
</evidence>
<dbReference type="PRINTS" id="PR00502">
    <property type="entry name" value="NUDIXFAMILY"/>
</dbReference>
<feature type="non-terminal residue" evidence="18">
    <location>
        <position position="53"/>
    </location>
</feature>
<evidence type="ECO:0000256" key="1">
    <source>
        <dbReference type="ARBA" id="ARBA00001946"/>
    </source>
</evidence>
<dbReference type="GO" id="GO:0046872">
    <property type="term" value="F:metal ion binding"/>
    <property type="evidence" value="ECO:0007669"/>
    <property type="project" value="UniProtKB-KW"/>
</dbReference>
<evidence type="ECO:0000256" key="9">
    <source>
        <dbReference type="ARBA" id="ARBA00023204"/>
    </source>
</evidence>
<sequence>MTISVACAIILADQKVLAVRRSEDMPLAGYWEFPGGKVEEGESPESCIVREIA</sequence>
<comment type="similarity">
    <text evidence="2">Belongs to the Nudix hydrolase family.</text>
</comment>
<reference evidence="18 19" key="1">
    <citation type="submission" date="2015-09" db="EMBL/GenBank/DDBJ databases">
        <title>Identification and resolution of microdiversity through metagenomic sequencing of parallel consortia.</title>
        <authorList>
            <person name="Nelson W.C."/>
            <person name="Romine M.F."/>
            <person name="Lindemann S.R."/>
        </authorList>
    </citation>
    <scope>NUCLEOTIDE SEQUENCE [LARGE SCALE GENOMIC DNA]</scope>
    <source>
        <strain evidence="18">HL-49</strain>
    </source>
</reference>
<dbReference type="PROSITE" id="PS51462">
    <property type="entry name" value="NUDIX"/>
    <property type="match status" value="1"/>
</dbReference>
<keyword evidence="6" id="KW-0227">DNA damage</keyword>
<dbReference type="PANTHER" id="PTHR47707:SF1">
    <property type="entry name" value="NUDIX HYDROLASE FAMILY PROTEIN"/>
    <property type="match status" value="1"/>
</dbReference>
<dbReference type="InterPro" id="IPR015797">
    <property type="entry name" value="NUDIX_hydrolase-like_dom_sf"/>
</dbReference>
<evidence type="ECO:0000313" key="19">
    <source>
        <dbReference type="Proteomes" id="UP000050421"/>
    </source>
</evidence>
<protein>
    <recommendedName>
        <fullName evidence="13">8-oxo-dGTP diphosphatase</fullName>
        <ecNumber evidence="12">3.6.1.55</ecNumber>
    </recommendedName>
    <alternativeName>
        <fullName evidence="16">7,8-dihydro-8-oxoguanine-triphosphatase</fullName>
    </alternativeName>
    <alternativeName>
        <fullName evidence="15">Mutator protein MutT</fullName>
    </alternativeName>
    <alternativeName>
        <fullName evidence="14">dGTP pyrophosphohydrolase</fullName>
    </alternativeName>
</protein>
<comment type="catalytic activity">
    <reaction evidence="11">
        <text>8-oxo-GTP + H2O = 8-oxo-GMP + diphosphate + H(+)</text>
        <dbReference type="Rhea" id="RHEA:67616"/>
        <dbReference type="ChEBI" id="CHEBI:15377"/>
        <dbReference type="ChEBI" id="CHEBI:15378"/>
        <dbReference type="ChEBI" id="CHEBI:33019"/>
        <dbReference type="ChEBI" id="CHEBI:143553"/>
        <dbReference type="ChEBI" id="CHEBI:145694"/>
    </reaction>
</comment>
<evidence type="ECO:0000256" key="14">
    <source>
        <dbReference type="ARBA" id="ARBA00041592"/>
    </source>
</evidence>
<evidence type="ECO:0000256" key="6">
    <source>
        <dbReference type="ARBA" id="ARBA00022763"/>
    </source>
</evidence>
<feature type="domain" description="Nudix hydrolase" evidence="17">
    <location>
        <begin position="1"/>
        <end position="53"/>
    </location>
</feature>
<proteinExistence type="inferred from homology"/>
<organism evidence="18 19">
    <name type="scientific">Algoriphagus marincola HL-49</name>
    <dbReference type="NCBI Taxonomy" id="1305737"/>
    <lineage>
        <taxon>Bacteria</taxon>
        <taxon>Pseudomonadati</taxon>
        <taxon>Bacteroidota</taxon>
        <taxon>Cytophagia</taxon>
        <taxon>Cytophagales</taxon>
        <taxon>Cyclobacteriaceae</taxon>
        <taxon>Algoriphagus</taxon>
    </lineage>
</organism>
<dbReference type="EMBL" id="LJXT01000172">
    <property type="protein sequence ID" value="KPQ07235.1"/>
    <property type="molecule type" value="Genomic_DNA"/>
</dbReference>
<evidence type="ECO:0000256" key="7">
    <source>
        <dbReference type="ARBA" id="ARBA00022801"/>
    </source>
</evidence>
<dbReference type="AlphaFoldDB" id="A0A0P7WZD0"/>
<comment type="cofactor">
    <cofactor evidence="1">
        <name>Mg(2+)</name>
        <dbReference type="ChEBI" id="CHEBI:18420"/>
    </cofactor>
</comment>
<evidence type="ECO:0000256" key="3">
    <source>
        <dbReference type="ARBA" id="ARBA00022457"/>
    </source>
</evidence>
<dbReference type="PANTHER" id="PTHR47707">
    <property type="entry name" value="8-OXO-DGTP DIPHOSPHATASE"/>
    <property type="match status" value="1"/>
</dbReference>
<comment type="caution">
    <text evidence="18">The sequence shown here is derived from an EMBL/GenBank/DDBJ whole genome shotgun (WGS) entry which is preliminary data.</text>
</comment>
<name>A0A0P7WZD0_9BACT</name>
<evidence type="ECO:0000256" key="2">
    <source>
        <dbReference type="ARBA" id="ARBA00005582"/>
    </source>
</evidence>
<dbReference type="GO" id="GO:0006260">
    <property type="term" value="P:DNA replication"/>
    <property type="evidence" value="ECO:0007669"/>
    <property type="project" value="UniProtKB-KW"/>
</dbReference>
<dbReference type="GO" id="GO:0006281">
    <property type="term" value="P:DNA repair"/>
    <property type="evidence" value="ECO:0007669"/>
    <property type="project" value="UniProtKB-KW"/>
</dbReference>
<evidence type="ECO:0000259" key="17">
    <source>
        <dbReference type="PROSITE" id="PS51462"/>
    </source>
</evidence>
<keyword evidence="8" id="KW-0460">Magnesium</keyword>
<evidence type="ECO:0000256" key="4">
    <source>
        <dbReference type="ARBA" id="ARBA00022705"/>
    </source>
</evidence>
<dbReference type="GO" id="GO:0008413">
    <property type="term" value="F:8-oxo-7,8-dihydroguanosine triphosphate pyrophosphatase activity"/>
    <property type="evidence" value="ECO:0007669"/>
    <property type="project" value="TreeGrafter"/>
</dbReference>
<evidence type="ECO:0000256" key="8">
    <source>
        <dbReference type="ARBA" id="ARBA00022842"/>
    </source>
</evidence>